<evidence type="ECO:0000256" key="3">
    <source>
        <dbReference type="ARBA" id="ARBA00022729"/>
    </source>
</evidence>
<evidence type="ECO:0000256" key="4">
    <source>
        <dbReference type="ARBA" id="ARBA00022764"/>
    </source>
</evidence>
<reference evidence="7 8" key="1">
    <citation type="journal article" date="2013" name="Genome Announc.">
        <title>Draft Genome Sequence of the Methanotrophic Gammaproteobacterium Methyloglobulus morosus DSM 22980 Strain KoM1.</title>
        <authorList>
            <person name="Poehlein A."/>
            <person name="Deutzmann J.S."/>
            <person name="Daniel R."/>
            <person name="Simeonova D.D."/>
        </authorList>
    </citation>
    <scope>NUCLEOTIDE SEQUENCE [LARGE SCALE GENOMIC DNA]</scope>
    <source>
        <strain evidence="7 8">KoM1</strain>
    </source>
</reference>
<keyword evidence="3" id="KW-0732">Signal</keyword>
<dbReference type="NCBIfam" id="NF010459">
    <property type="entry name" value="PRK13884.1"/>
    <property type="match status" value="1"/>
</dbReference>
<gene>
    <name evidence="7" type="primary">traF</name>
    <name evidence="7" type="ORF">MGMO_105c00240</name>
</gene>
<name>V5BYN6_9GAMM</name>
<dbReference type="InterPro" id="IPR014139">
    <property type="entry name" value="Peptidase_S26C_TraF"/>
</dbReference>
<keyword evidence="8" id="KW-1185">Reference proteome</keyword>
<evidence type="ECO:0000256" key="2">
    <source>
        <dbReference type="ARBA" id="ARBA00005849"/>
    </source>
</evidence>
<keyword evidence="4" id="KW-0574">Periplasm</keyword>
<dbReference type="Proteomes" id="UP000017842">
    <property type="component" value="Unassembled WGS sequence"/>
</dbReference>
<dbReference type="GO" id="GO:0004252">
    <property type="term" value="F:serine-type endopeptidase activity"/>
    <property type="evidence" value="ECO:0007669"/>
    <property type="project" value="InterPro"/>
</dbReference>
<dbReference type="OrthoDB" id="5360818at2"/>
<evidence type="ECO:0000313" key="8">
    <source>
        <dbReference type="Proteomes" id="UP000017842"/>
    </source>
</evidence>
<dbReference type="InterPro" id="IPR019533">
    <property type="entry name" value="Peptidase_S26"/>
</dbReference>
<dbReference type="STRING" id="1116472.MGMO_105c00240"/>
<dbReference type="EMBL" id="AYLO01000100">
    <property type="protein sequence ID" value="ESS71372.1"/>
    <property type="molecule type" value="Genomic_DNA"/>
</dbReference>
<dbReference type="eggNOG" id="COG4959">
    <property type="taxonomic scope" value="Bacteria"/>
</dbReference>
<keyword evidence="5" id="KW-0184">Conjugation</keyword>
<protein>
    <submittedName>
        <fullName evidence="7">Plasmid transfer protein TraF</fullName>
    </submittedName>
</protein>
<dbReference type="NCBIfam" id="TIGR02771">
    <property type="entry name" value="TraF_Ti"/>
    <property type="match status" value="1"/>
</dbReference>
<dbReference type="Gene3D" id="2.10.109.10">
    <property type="entry name" value="Umud Fragment, subunit A"/>
    <property type="match status" value="1"/>
</dbReference>
<sequence>MDKNKASMTLVSITAILLLLCGAFFTMGGIVNTRSTIPSGLYWKVDKPLGIGKTVVFCPPNRPEFQEALNRGTIGPGNCPDGFDSMMLIVAAKFKNRVTINADGVYVNNVLYPNSKPLAHDRDGHPMALPTIENYELKEDEILLMSNIDEDAFDGRYFGLIDVEQVDSVIKPVLQW</sequence>
<dbReference type="InterPro" id="IPR036286">
    <property type="entry name" value="LexA/Signal_pep-like_sf"/>
</dbReference>
<dbReference type="RefSeq" id="WP_023495543.1">
    <property type="nucleotide sequence ID" value="NZ_AYLO01000100.1"/>
</dbReference>
<evidence type="ECO:0000256" key="5">
    <source>
        <dbReference type="ARBA" id="ARBA00022971"/>
    </source>
</evidence>
<dbReference type="GO" id="GO:0006465">
    <property type="term" value="P:signal peptide processing"/>
    <property type="evidence" value="ECO:0007669"/>
    <property type="project" value="InterPro"/>
</dbReference>
<comment type="caution">
    <text evidence="7">The sequence shown here is derived from an EMBL/GenBank/DDBJ whole genome shotgun (WGS) entry which is preliminary data.</text>
</comment>
<evidence type="ECO:0000256" key="1">
    <source>
        <dbReference type="ARBA" id="ARBA00004418"/>
    </source>
</evidence>
<accession>V5BYN6</accession>
<comment type="similarity">
    <text evidence="2">Belongs to the peptidase S26C family.</text>
</comment>
<feature type="domain" description="Peptidase S26" evidence="6">
    <location>
        <begin position="9"/>
        <end position="167"/>
    </location>
</feature>
<proteinExistence type="inferred from homology"/>
<dbReference type="SUPFAM" id="SSF51306">
    <property type="entry name" value="LexA/Signal peptidase"/>
    <property type="match status" value="1"/>
</dbReference>
<dbReference type="GO" id="GO:0042597">
    <property type="term" value="C:periplasmic space"/>
    <property type="evidence" value="ECO:0007669"/>
    <property type="project" value="UniProtKB-SubCell"/>
</dbReference>
<comment type="subcellular location">
    <subcellularLocation>
        <location evidence="1">Periplasm</location>
    </subcellularLocation>
</comment>
<evidence type="ECO:0000259" key="6">
    <source>
        <dbReference type="Pfam" id="PF10502"/>
    </source>
</evidence>
<dbReference type="AlphaFoldDB" id="V5BYN6"/>
<dbReference type="Pfam" id="PF10502">
    <property type="entry name" value="Peptidase_S26"/>
    <property type="match status" value="1"/>
</dbReference>
<evidence type="ECO:0000313" key="7">
    <source>
        <dbReference type="EMBL" id="ESS71372.1"/>
    </source>
</evidence>
<organism evidence="7 8">
    <name type="scientific">Methyloglobulus morosus KoM1</name>
    <dbReference type="NCBI Taxonomy" id="1116472"/>
    <lineage>
        <taxon>Bacteria</taxon>
        <taxon>Pseudomonadati</taxon>
        <taxon>Pseudomonadota</taxon>
        <taxon>Gammaproteobacteria</taxon>
        <taxon>Methylococcales</taxon>
        <taxon>Methylococcaceae</taxon>
        <taxon>Methyloglobulus</taxon>
    </lineage>
</organism>